<sequence length="140" mass="15927">INSAEETRKHYQSQIFISGRSKYFQDPVYEFSVHLMQLMELDQHSLKMDPTVIPVPKFAGRHAHSFKLPLGDSVARAQLLPGDRILLATTDRYGNLLVFLESLNAIEGALTLGRGKKLNRHKICEFILAFDESTIAQCRR</sequence>
<proteinExistence type="predicted"/>
<dbReference type="EMBL" id="KN835413">
    <property type="protein sequence ID" value="KIK38061.1"/>
    <property type="molecule type" value="Genomic_DNA"/>
</dbReference>
<organism evidence="1 2">
    <name type="scientific">Suillus luteus UH-Slu-Lm8-n1</name>
    <dbReference type="NCBI Taxonomy" id="930992"/>
    <lineage>
        <taxon>Eukaryota</taxon>
        <taxon>Fungi</taxon>
        <taxon>Dikarya</taxon>
        <taxon>Basidiomycota</taxon>
        <taxon>Agaricomycotina</taxon>
        <taxon>Agaricomycetes</taxon>
        <taxon>Agaricomycetidae</taxon>
        <taxon>Boletales</taxon>
        <taxon>Suillineae</taxon>
        <taxon>Suillaceae</taxon>
        <taxon>Suillus</taxon>
    </lineage>
</organism>
<accession>A0A0D0A8P1</accession>
<gene>
    <name evidence="1" type="ORF">CY34DRAFT_773550</name>
</gene>
<dbReference type="OrthoDB" id="2691454at2759"/>
<name>A0A0D0A8P1_9AGAM</name>
<reference evidence="2" key="2">
    <citation type="submission" date="2015-01" db="EMBL/GenBank/DDBJ databases">
        <title>Evolutionary Origins and Diversification of the Mycorrhizal Mutualists.</title>
        <authorList>
            <consortium name="DOE Joint Genome Institute"/>
            <consortium name="Mycorrhizal Genomics Consortium"/>
            <person name="Kohler A."/>
            <person name="Kuo A."/>
            <person name="Nagy L.G."/>
            <person name="Floudas D."/>
            <person name="Copeland A."/>
            <person name="Barry K.W."/>
            <person name="Cichocki N."/>
            <person name="Veneault-Fourrey C."/>
            <person name="LaButti K."/>
            <person name="Lindquist E.A."/>
            <person name="Lipzen A."/>
            <person name="Lundell T."/>
            <person name="Morin E."/>
            <person name="Murat C."/>
            <person name="Riley R."/>
            <person name="Ohm R."/>
            <person name="Sun H."/>
            <person name="Tunlid A."/>
            <person name="Henrissat B."/>
            <person name="Grigoriev I.V."/>
            <person name="Hibbett D.S."/>
            <person name="Martin F."/>
        </authorList>
    </citation>
    <scope>NUCLEOTIDE SEQUENCE [LARGE SCALE GENOMIC DNA]</scope>
    <source>
        <strain evidence="2">UH-Slu-Lm8-n1</strain>
    </source>
</reference>
<dbReference type="Proteomes" id="UP000054485">
    <property type="component" value="Unassembled WGS sequence"/>
</dbReference>
<evidence type="ECO:0000313" key="1">
    <source>
        <dbReference type="EMBL" id="KIK38061.1"/>
    </source>
</evidence>
<keyword evidence="2" id="KW-1185">Reference proteome</keyword>
<reference evidence="1 2" key="1">
    <citation type="submission" date="2014-04" db="EMBL/GenBank/DDBJ databases">
        <authorList>
            <consortium name="DOE Joint Genome Institute"/>
            <person name="Kuo A."/>
            <person name="Ruytinx J."/>
            <person name="Rineau F."/>
            <person name="Colpaert J."/>
            <person name="Kohler A."/>
            <person name="Nagy L.G."/>
            <person name="Floudas D."/>
            <person name="Copeland A."/>
            <person name="Barry K.W."/>
            <person name="Cichocki N."/>
            <person name="Veneault-Fourrey C."/>
            <person name="LaButti K."/>
            <person name="Lindquist E.A."/>
            <person name="Lipzen A."/>
            <person name="Lundell T."/>
            <person name="Morin E."/>
            <person name="Murat C."/>
            <person name="Sun H."/>
            <person name="Tunlid A."/>
            <person name="Henrissat B."/>
            <person name="Grigoriev I.V."/>
            <person name="Hibbett D.S."/>
            <person name="Martin F."/>
            <person name="Nordberg H.P."/>
            <person name="Cantor M.N."/>
            <person name="Hua S.X."/>
        </authorList>
    </citation>
    <scope>NUCLEOTIDE SEQUENCE [LARGE SCALE GENOMIC DNA]</scope>
    <source>
        <strain evidence="1 2">UH-Slu-Lm8-n1</strain>
    </source>
</reference>
<dbReference type="InParanoid" id="A0A0D0A8P1"/>
<feature type="non-terminal residue" evidence="1">
    <location>
        <position position="140"/>
    </location>
</feature>
<dbReference type="AlphaFoldDB" id="A0A0D0A8P1"/>
<protein>
    <submittedName>
        <fullName evidence="1">Uncharacterized protein</fullName>
    </submittedName>
</protein>
<dbReference type="HOGENOM" id="CLU_1839999_0_0_1"/>
<evidence type="ECO:0000313" key="2">
    <source>
        <dbReference type="Proteomes" id="UP000054485"/>
    </source>
</evidence>